<accession>A0A0K1PYL1</accession>
<feature type="region of interest" description="Disordered" evidence="1">
    <location>
        <begin position="324"/>
        <end position="343"/>
    </location>
</feature>
<reference evidence="3 4" key="1">
    <citation type="submission" date="2015-08" db="EMBL/GenBank/DDBJ databases">
        <authorList>
            <person name="Babu N.S."/>
            <person name="Beckwith C.J."/>
            <person name="Beseler K.G."/>
            <person name="Brison A."/>
            <person name="Carone J.V."/>
            <person name="Caskin T.P."/>
            <person name="Diamond M."/>
            <person name="Durham M.E."/>
            <person name="Foxe J.M."/>
            <person name="Go M."/>
            <person name="Henderson B.A."/>
            <person name="Jones I.B."/>
            <person name="McGettigan J.A."/>
            <person name="Micheletti S.J."/>
            <person name="Nasrallah M.E."/>
            <person name="Ortiz D."/>
            <person name="Piller C.R."/>
            <person name="Privatt S.R."/>
            <person name="Schneider S.L."/>
            <person name="Sharp S."/>
            <person name="Smith T.C."/>
            <person name="Stanton J.D."/>
            <person name="Ullery H.E."/>
            <person name="Wilson R.J."/>
            <person name="Serrano M.G."/>
            <person name="Buck G."/>
            <person name="Lee V."/>
            <person name="Wang Y."/>
            <person name="Carvalho R."/>
            <person name="Voegtly L."/>
            <person name="Shi R."/>
            <person name="Duckworth R."/>
            <person name="Johnson A."/>
            <person name="Loviza R."/>
            <person name="Walstead R."/>
            <person name="Shah Z."/>
            <person name="Kiflezghi M."/>
            <person name="Wade K."/>
            <person name="Ball S.L."/>
            <person name="Bradley K.W."/>
            <person name="Asai D.J."/>
            <person name="Bowman C.A."/>
            <person name="Russell D.A."/>
            <person name="Pope W.H."/>
            <person name="Jacobs-Sera D."/>
            <person name="Hendrix R.W."/>
            <person name="Hatfull G.F."/>
        </authorList>
    </citation>
    <scope>NUCLEOTIDE SEQUENCE [LARGE SCALE GENOMIC DNA]</scope>
    <source>
        <strain evidence="3 4">DSM 27648</strain>
    </source>
</reference>
<evidence type="ECO:0000313" key="3">
    <source>
        <dbReference type="EMBL" id="AKU98592.1"/>
    </source>
</evidence>
<keyword evidence="4" id="KW-1185">Reference proteome</keyword>
<evidence type="ECO:0000256" key="1">
    <source>
        <dbReference type="SAM" id="MobiDB-lite"/>
    </source>
</evidence>
<keyword evidence="2" id="KW-0812">Transmembrane</keyword>
<proteinExistence type="predicted"/>
<dbReference type="Proteomes" id="UP000064967">
    <property type="component" value="Chromosome"/>
</dbReference>
<organism evidence="3 4">
    <name type="scientific">Labilithrix luteola</name>
    <dbReference type="NCBI Taxonomy" id="1391654"/>
    <lineage>
        <taxon>Bacteria</taxon>
        <taxon>Pseudomonadati</taxon>
        <taxon>Myxococcota</taxon>
        <taxon>Polyangia</taxon>
        <taxon>Polyangiales</taxon>
        <taxon>Labilitrichaceae</taxon>
        <taxon>Labilithrix</taxon>
    </lineage>
</organism>
<feature type="transmembrane region" description="Helical" evidence="2">
    <location>
        <begin position="353"/>
        <end position="374"/>
    </location>
</feature>
<dbReference type="KEGG" id="llu:AKJ09_05256"/>
<feature type="region of interest" description="Disordered" evidence="1">
    <location>
        <begin position="182"/>
        <end position="223"/>
    </location>
</feature>
<gene>
    <name evidence="3" type="ORF">AKJ09_05256</name>
</gene>
<keyword evidence="2" id="KW-1133">Transmembrane helix</keyword>
<sequence>MGVSLRGGGNVAGRRGDGARRAIVAGFIVLMTTWAGTANADLQVDGRWRQSALSEEFTVQQWLPGCGPEPKSARTGGGEIIALRAEGDELAFVGGGRVFRTNQCYDPMPNLNRETHLREPNGKTWRTRCTTPANDPRKAILNTLVVVSSDTHVDVVETGRYEITLETGRCMADVKRTRSFDIVRDEAPATPSTANQPAAPKEPKPDPKPAACESPGAPSRLEVRPSQKLLRTGETFAFRPVVLDDKGCATKTSTTWQVSAADNGKGVSVDKDGKVTVASDAPEGSVEIVATAAGKSTRVTIQVTQPGNYDDLLARSGLNAAGENDSASSVSIGTTSIGAGEGRVEDRSKTRRLVFVAIIGGTLLVLGALALVLLRRSRRAASLEKQAADRHQTRLREALDRRQQREEAHASQQRAHEASLVAVEAATRAANAVRTVPLNAPKPVAAPEPELECPTCGKSFDAGVAFCPHDGVALIPKVAVAGAVMAKNGQPKRGKICPTCGDRFEGGADFCGKDGTQLVLLN</sequence>
<dbReference type="EMBL" id="CP012333">
    <property type="protein sequence ID" value="AKU98592.1"/>
    <property type="molecule type" value="Genomic_DNA"/>
</dbReference>
<feature type="compositionally biased region" description="Polar residues" evidence="1">
    <location>
        <begin position="325"/>
        <end position="337"/>
    </location>
</feature>
<protein>
    <submittedName>
        <fullName evidence="3">Uncharacterized protein</fullName>
    </submittedName>
</protein>
<name>A0A0K1PYL1_9BACT</name>
<keyword evidence="2" id="KW-0472">Membrane</keyword>
<evidence type="ECO:0000313" key="4">
    <source>
        <dbReference type="Proteomes" id="UP000064967"/>
    </source>
</evidence>
<dbReference type="Gene3D" id="2.60.40.1080">
    <property type="match status" value="1"/>
</dbReference>
<evidence type="ECO:0000256" key="2">
    <source>
        <dbReference type="SAM" id="Phobius"/>
    </source>
</evidence>
<dbReference type="AlphaFoldDB" id="A0A0K1PYL1"/>